<dbReference type="GO" id="GO:0160147">
    <property type="term" value="F:tRNA pseudouridine(38-40) synthase activity"/>
    <property type="evidence" value="ECO:0007669"/>
    <property type="project" value="UniProtKB-EC"/>
</dbReference>
<dbReference type="HOGENOM" id="CLU_014673_0_1_7"/>
<protein>
    <recommendedName>
        <fullName evidence="4">tRNA pseudouridine synthase A</fullName>
        <ecNumber evidence="4">5.4.99.12</ecNumber>
    </recommendedName>
    <alternativeName>
        <fullName evidence="4">tRNA pseudouridine(38-40) synthase</fullName>
    </alternativeName>
    <alternativeName>
        <fullName evidence="4">tRNA pseudouridylate synthase I</fullName>
    </alternativeName>
    <alternativeName>
        <fullName evidence="4">tRNA-uridine isomerase I</fullName>
    </alternativeName>
</protein>
<dbReference type="InterPro" id="IPR001406">
    <property type="entry name" value="PsdUridine_synth_TruA"/>
</dbReference>
<feature type="active site" description="Nucleophile" evidence="4 5">
    <location>
        <position position="52"/>
    </location>
</feature>
<comment type="subunit">
    <text evidence="4">Homodimer.</text>
</comment>
<dbReference type="KEGG" id="gpi:GPICK_03205"/>
<dbReference type="InterPro" id="IPR020103">
    <property type="entry name" value="PsdUridine_synth_cat_dom_sf"/>
</dbReference>
<keyword evidence="10" id="KW-1185">Reference proteome</keyword>
<dbReference type="EC" id="5.4.99.12" evidence="4"/>
<comment type="caution">
    <text evidence="4">Lacks conserved residue(s) required for the propagation of feature annotation.</text>
</comment>
<dbReference type="Gene3D" id="3.30.70.580">
    <property type="entry name" value="Pseudouridine synthase I, catalytic domain, N-terminal subdomain"/>
    <property type="match status" value="1"/>
</dbReference>
<dbReference type="PANTHER" id="PTHR11142:SF0">
    <property type="entry name" value="TRNA PSEUDOURIDINE SYNTHASE-LIKE 1"/>
    <property type="match status" value="1"/>
</dbReference>
<accession>A0A0B5BBW5</accession>
<dbReference type="InterPro" id="IPR020097">
    <property type="entry name" value="PsdUridine_synth_TruA_a/b_dom"/>
</dbReference>
<dbReference type="OrthoDB" id="9811823at2"/>
<feature type="binding site" evidence="4 6">
    <location>
        <position position="110"/>
    </location>
    <ligand>
        <name>substrate</name>
    </ligand>
</feature>
<dbReference type="HAMAP" id="MF_00171">
    <property type="entry name" value="TruA"/>
    <property type="match status" value="1"/>
</dbReference>
<dbReference type="AlphaFoldDB" id="A0A0B5BBW5"/>
<evidence type="ECO:0000256" key="2">
    <source>
        <dbReference type="ARBA" id="ARBA00022694"/>
    </source>
</evidence>
<dbReference type="NCBIfam" id="TIGR00071">
    <property type="entry name" value="hisT_truA"/>
    <property type="match status" value="1"/>
</dbReference>
<dbReference type="InterPro" id="IPR020094">
    <property type="entry name" value="TruA/RsuA/RluB/E/F_N"/>
</dbReference>
<keyword evidence="2 4" id="KW-0819">tRNA processing</keyword>
<dbReference type="RefSeq" id="WP_039740454.1">
    <property type="nucleotide sequence ID" value="NZ_CP009788.1"/>
</dbReference>
<dbReference type="SUPFAM" id="SSF55120">
    <property type="entry name" value="Pseudouridine synthase"/>
    <property type="match status" value="1"/>
</dbReference>
<dbReference type="STRING" id="345632.GPICK_03205"/>
<dbReference type="InterPro" id="IPR020095">
    <property type="entry name" value="PsdUridine_synth_TruA_C"/>
</dbReference>
<dbReference type="Gene3D" id="3.30.70.660">
    <property type="entry name" value="Pseudouridine synthase I, catalytic domain, C-terminal subdomain"/>
    <property type="match status" value="1"/>
</dbReference>
<dbReference type="FunFam" id="3.30.70.580:FF:000001">
    <property type="entry name" value="tRNA pseudouridine synthase A"/>
    <property type="match status" value="1"/>
</dbReference>
<organism evidence="9 10">
    <name type="scientific">Geobacter pickeringii</name>
    <dbReference type="NCBI Taxonomy" id="345632"/>
    <lineage>
        <taxon>Bacteria</taxon>
        <taxon>Pseudomonadati</taxon>
        <taxon>Thermodesulfobacteriota</taxon>
        <taxon>Desulfuromonadia</taxon>
        <taxon>Geobacterales</taxon>
        <taxon>Geobacteraceae</taxon>
        <taxon>Geobacter</taxon>
    </lineage>
</organism>
<evidence type="ECO:0000256" key="4">
    <source>
        <dbReference type="HAMAP-Rule" id="MF_00171"/>
    </source>
</evidence>
<evidence type="ECO:0000256" key="5">
    <source>
        <dbReference type="PIRSR" id="PIRSR001430-1"/>
    </source>
</evidence>
<dbReference type="CDD" id="cd02570">
    <property type="entry name" value="PseudoU_synth_EcTruA"/>
    <property type="match status" value="1"/>
</dbReference>
<dbReference type="PIRSF" id="PIRSF001430">
    <property type="entry name" value="tRNA_psdUrid_synth"/>
    <property type="match status" value="1"/>
</dbReference>
<comment type="similarity">
    <text evidence="1 4 7">Belongs to the tRNA pseudouridine synthase TruA family.</text>
</comment>
<evidence type="ECO:0000256" key="1">
    <source>
        <dbReference type="ARBA" id="ARBA00009375"/>
    </source>
</evidence>
<evidence type="ECO:0000256" key="3">
    <source>
        <dbReference type="ARBA" id="ARBA00023235"/>
    </source>
</evidence>
<evidence type="ECO:0000313" key="10">
    <source>
        <dbReference type="Proteomes" id="UP000057609"/>
    </source>
</evidence>
<sequence length="244" mass="26537">MRNIKLIIEYDGTNYAGWQVQPNGVSIQETMETALGALLKGPVRLHSSGRTDAGVHARGMVATFSTDSMVPLRAFSDGLNSLLPPDIAVASSEEVPLEFHPRFDARGKHYRYSLYRGGRRSPLARLCAWHVRGELDLAAMREAAKLMVGEHDFASFRTAGCAAKTTVRRIDAVDVGEEGGFLRVDVRGSGFLRNMVRMMVGTLVEVGRGRRTPEAVALLLSHPGSSSAGPTAPPHGLCLEEVYY</sequence>
<dbReference type="GO" id="GO:0003723">
    <property type="term" value="F:RNA binding"/>
    <property type="evidence" value="ECO:0007669"/>
    <property type="project" value="InterPro"/>
</dbReference>
<feature type="domain" description="Pseudouridine synthase I TruA alpha/beta" evidence="8">
    <location>
        <begin position="7"/>
        <end position="104"/>
    </location>
</feature>
<evidence type="ECO:0000256" key="6">
    <source>
        <dbReference type="PIRSR" id="PIRSR001430-2"/>
    </source>
</evidence>
<keyword evidence="3 4" id="KW-0413">Isomerase</keyword>
<evidence type="ECO:0000313" key="9">
    <source>
        <dbReference type="EMBL" id="AJE02514.1"/>
    </source>
</evidence>
<comment type="catalytic activity">
    <reaction evidence="4 7">
        <text>uridine(38/39/40) in tRNA = pseudouridine(38/39/40) in tRNA</text>
        <dbReference type="Rhea" id="RHEA:22376"/>
        <dbReference type="Rhea" id="RHEA-COMP:10085"/>
        <dbReference type="Rhea" id="RHEA-COMP:10087"/>
        <dbReference type="ChEBI" id="CHEBI:65314"/>
        <dbReference type="ChEBI" id="CHEBI:65315"/>
        <dbReference type="EC" id="5.4.99.12"/>
    </reaction>
</comment>
<dbReference type="Pfam" id="PF01416">
    <property type="entry name" value="PseudoU_synth_1"/>
    <property type="match status" value="2"/>
</dbReference>
<evidence type="ECO:0000256" key="7">
    <source>
        <dbReference type="RuleBase" id="RU003792"/>
    </source>
</evidence>
<reference evidence="9 10" key="1">
    <citation type="journal article" date="2015" name="Genome Announc.">
        <title>Complete Genome of Geobacter pickeringii G13T, a Metal-Reducing Isolate from Sedimentary Kaolin Deposits.</title>
        <authorList>
            <person name="Badalamenti J.P."/>
            <person name="Bond D.R."/>
        </authorList>
    </citation>
    <scope>NUCLEOTIDE SEQUENCE [LARGE SCALE GENOMIC DNA]</scope>
    <source>
        <strain evidence="9 10">G13</strain>
    </source>
</reference>
<dbReference type="GO" id="GO:0031119">
    <property type="term" value="P:tRNA pseudouridine synthesis"/>
    <property type="evidence" value="ECO:0007669"/>
    <property type="project" value="UniProtKB-UniRule"/>
</dbReference>
<dbReference type="EMBL" id="CP009788">
    <property type="protein sequence ID" value="AJE02514.1"/>
    <property type="molecule type" value="Genomic_DNA"/>
</dbReference>
<dbReference type="PANTHER" id="PTHR11142">
    <property type="entry name" value="PSEUDOURIDYLATE SYNTHASE"/>
    <property type="match status" value="1"/>
</dbReference>
<dbReference type="Proteomes" id="UP000057609">
    <property type="component" value="Chromosome"/>
</dbReference>
<gene>
    <name evidence="4" type="primary">truA</name>
    <name evidence="9" type="ORF">GPICK_03205</name>
</gene>
<feature type="domain" description="Pseudouridine synthase I TruA alpha/beta" evidence="8">
    <location>
        <begin position="143"/>
        <end position="244"/>
    </location>
</feature>
<name>A0A0B5BBW5_9BACT</name>
<comment type="function">
    <text evidence="4">Formation of pseudouridine at positions 38, 39 and 40 in the anticodon stem and loop of transfer RNAs.</text>
</comment>
<proteinExistence type="inferred from homology"/>
<evidence type="ECO:0000259" key="8">
    <source>
        <dbReference type="Pfam" id="PF01416"/>
    </source>
</evidence>